<gene>
    <name evidence="1" type="ORF">K443DRAFT_82673</name>
</gene>
<dbReference type="AlphaFoldDB" id="A0A0C9XWZ7"/>
<protein>
    <submittedName>
        <fullName evidence="1">Uncharacterized protein</fullName>
    </submittedName>
</protein>
<dbReference type="Proteomes" id="UP000054477">
    <property type="component" value="Unassembled WGS sequence"/>
</dbReference>
<sequence length="66" mass="7658">FVVSAFFIRKVCSVHFLSLQKFVVSAFVITKFCSVRFLRPHKFVVSAFFITKCPLFGLQKFVVFAF</sequence>
<keyword evidence="2" id="KW-1185">Reference proteome</keyword>
<organism evidence="1 2">
    <name type="scientific">Laccaria amethystina LaAM-08-1</name>
    <dbReference type="NCBI Taxonomy" id="1095629"/>
    <lineage>
        <taxon>Eukaryota</taxon>
        <taxon>Fungi</taxon>
        <taxon>Dikarya</taxon>
        <taxon>Basidiomycota</taxon>
        <taxon>Agaricomycotina</taxon>
        <taxon>Agaricomycetes</taxon>
        <taxon>Agaricomycetidae</taxon>
        <taxon>Agaricales</taxon>
        <taxon>Agaricineae</taxon>
        <taxon>Hydnangiaceae</taxon>
        <taxon>Laccaria</taxon>
    </lineage>
</organism>
<reference evidence="2" key="2">
    <citation type="submission" date="2015-01" db="EMBL/GenBank/DDBJ databases">
        <title>Evolutionary Origins and Diversification of the Mycorrhizal Mutualists.</title>
        <authorList>
            <consortium name="DOE Joint Genome Institute"/>
            <consortium name="Mycorrhizal Genomics Consortium"/>
            <person name="Kohler A."/>
            <person name="Kuo A."/>
            <person name="Nagy L.G."/>
            <person name="Floudas D."/>
            <person name="Copeland A."/>
            <person name="Barry K.W."/>
            <person name="Cichocki N."/>
            <person name="Veneault-Fourrey C."/>
            <person name="LaButti K."/>
            <person name="Lindquist E.A."/>
            <person name="Lipzen A."/>
            <person name="Lundell T."/>
            <person name="Morin E."/>
            <person name="Murat C."/>
            <person name="Riley R."/>
            <person name="Ohm R."/>
            <person name="Sun H."/>
            <person name="Tunlid A."/>
            <person name="Henrissat B."/>
            <person name="Grigoriev I.V."/>
            <person name="Hibbett D.S."/>
            <person name="Martin F."/>
        </authorList>
    </citation>
    <scope>NUCLEOTIDE SEQUENCE [LARGE SCALE GENOMIC DNA]</scope>
    <source>
        <strain evidence="2">LaAM-08-1</strain>
    </source>
</reference>
<dbReference type="HOGENOM" id="CLU_172945_2_0_1"/>
<evidence type="ECO:0000313" key="2">
    <source>
        <dbReference type="Proteomes" id="UP000054477"/>
    </source>
</evidence>
<proteinExistence type="predicted"/>
<feature type="non-terminal residue" evidence="1">
    <location>
        <position position="66"/>
    </location>
</feature>
<reference evidence="1 2" key="1">
    <citation type="submission" date="2014-04" db="EMBL/GenBank/DDBJ databases">
        <authorList>
            <consortium name="DOE Joint Genome Institute"/>
            <person name="Kuo A."/>
            <person name="Kohler A."/>
            <person name="Nagy L.G."/>
            <person name="Floudas D."/>
            <person name="Copeland A."/>
            <person name="Barry K.W."/>
            <person name="Cichocki N."/>
            <person name="Veneault-Fourrey C."/>
            <person name="LaButti K."/>
            <person name="Lindquist E.A."/>
            <person name="Lipzen A."/>
            <person name="Lundell T."/>
            <person name="Morin E."/>
            <person name="Murat C."/>
            <person name="Sun H."/>
            <person name="Tunlid A."/>
            <person name="Henrissat B."/>
            <person name="Grigoriev I.V."/>
            <person name="Hibbett D.S."/>
            <person name="Martin F."/>
            <person name="Nordberg H.P."/>
            <person name="Cantor M.N."/>
            <person name="Hua S.X."/>
        </authorList>
    </citation>
    <scope>NUCLEOTIDE SEQUENCE [LARGE SCALE GENOMIC DNA]</scope>
    <source>
        <strain evidence="1 2">LaAM-08-1</strain>
    </source>
</reference>
<dbReference type="EMBL" id="KN838538">
    <property type="protein sequence ID" value="KIK09496.1"/>
    <property type="molecule type" value="Genomic_DNA"/>
</dbReference>
<feature type="non-terminal residue" evidence="1">
    <location>
        <position position="1"/>
    </location>
</feature>
<accession>A0A0C9XWZ7</accession>
<name>A0A0C9XWZ7_9AGAR</name>
<evidence type="ECO:0000313" key="1">
    <source>
        <dbReference type="EMBL" id="KIK09496.1"/>
    </source>
</evidence>